<dbReference type="Pfam" id="PF02826">
    <property type="entry name" value="2-Hacid_dh_C"/>
    <property type="match status" value="1"/>
</dbReference>
<evidence type="ECO:0000256" key="3">
    <source>
        <dbReference type="ARBA" id="ARBA00023027"/>
    </source>
</evidence>
<feature type="domain" description="D-isomer specific 2-hydroxyacid dehydrogenase catalytic" evidence="5">
    <location>
        <begin position="2"/>
        <end position="266"/>
    </location>
</feature>
<evidence type="ECO:0000256" key="4">
    <source>
        <dbReference type="RuleBase" id="RU003719"/>
    </source>
</evidence>
<comment type="caution">
    <text evidence="7">The sequence shown here is derived from an EMBL/GenBank/DDBJ whole genome shotgun (WGS) entry which is preliminary data.</text>
</comment>
<evidence type="ECO:0000259" key="6">
    <source>
        <dbReference type="Pfam" id="PF02826"/>
    </source>
</evidence>
<sequence>MNYEGLIVRSKVKIDKDLLEKASSLKIIARAGAGLDQIDIEEVERRKIKVLNAPEGNRDAVGEHAVGMLLSLMNKMQTGDKEVRNGIWKREKNRGYEIGGLTIGIIGYGNMGRAFAKRIKGFGCRVIAYDKYISGYSDEFAEEVTIENIFKNADVLSLHIPLTEVSRGMVDKKFIKNFTKDFWLVNTARGEIVKQADLIEALDSGKIRGAALDVLENEKFETLTSIQKLNLQNLVERENMLFTPHVAGWTYESLVKINEVIVKKLRESIGKI</sequence>
<evidence type="ECO:0000256" key="2">
    <source>
        <dbReference type="ARBA" id="ARBA00023002"/>
    </source>
</evidence>
<dbReference type="PROSITE" id="PS00670">
    <property type="entry name" value="D_2_HYDROXYACID_DH_2"/>
    <property type="match status" value="1"/>
</dbReference>
<keyword evidence="3" id="KW-0520">NAD</keyword>
<evidence type="ECO:0000313" key="8">
    <source>
        <dbReference type="Proteomes" id="UP000030185"/>
    </source>
</evidence>
<comment type="similarity">
    <text evidence="1 4">Belongs to the D-isomer specific 2-hydroxyacid dehydrogenase family.</text>
</comment>
<dbReference type="Gene3D" id="3.40.50.720">
    <property type="entry name" value="NAD(P)-binding Rossmann-like Domain"/>
    <property type="match status" value="2"/>
</dbReference>
<dbReference type="PANTHER" id="PTHR42789:SF1">
    <property type="entry name" value="D-ISOMER SPECIFIC 2-HYDROXYACID DEHYDROGENASE FAMILY PROTEIN (AFU_ORTHOLOGUE AFUA_6G10090)"/>
    <property type="match status" value="1"/>
</dbReference>
<organism evidence="7 8">
    <name type="scientific">Sporocytophaga myxococcoides</name>
    <dbReference type="NCBI Taxonomy" id="153721"/>
    <lineage>
        <taxon>Bacteria</taxon>
        <taxon>Pseudomonadati</taxon>
        <taxon>Bacteroidota</taxon>
        <taxon>Cytophagia</taxon>
        <taxon>Cytophagales</taxon>
        <taxon>Cytophagaceae</taxon>
        <taxon>Sporocytophaga</taxon>
    </lineage>
</organism>
<gene>
    <name evidence="7" type="ORF">MYP_2193</name>
</gene>
<dbReference type="InterPro" id="IPR036291">
    <property type="entry name" value="NAD(P)-bd_dom_sf"/>
</dbReference>
<dbReference type="InterPro" id="IPR006140">
    <property type="entry name" value="D-isomer_DH_NAD-bd"/>
</dbReference>
<proteinExistence type="inferred from homology"/>
<dbReference type="EMBL" id="BBLT01000004">
    <property type="protein sequence ID" value="GAL84965.1"/>
    <property type="molecule type" value="Genomic_DNA"/>
</dbReference>
<dbReference type="InterPro" id="IPR050857">
    <property type="entry name" value="D-2-hydroxyacid_DH"/>
</dbReference>
<dbReference type="SUPFAM" id="SSF51735">
    <property type="entry name" value="NAD(P)-binding Rossmann-fold domains"/>
    <property type="match status" value="1"/>
</dbReference>
<dbReference type="STRING" id="153721.MYP_2193"/>
<protein>
    <submittedName>
        <fullName evidence="7">Phosphoglycerate dehydrogenase-like oxidoreductase</fullName>
    </submittedName>
</protein>
<evidence type="ECO:0000259" key="5">
    <source>
        <dbReference type="Pfam" id="PF00389"/>
    </source>
</evidence>
<keyword evidence="2 4" id="KW-0560">Oxidoreductase</keyword>
<dbReference type="InterPro" id="IPR029753">
    <property type="entry name" value="D-isomer_DH_CS"/>
</dbReference>
<dbReference type="Proteomes" id="UP000030185">
    <property type="component" value="Unassembled WGS sequence"/>
</dbReference>
<reference evidence="7 8" key="1">
    <citation type="submission" date="2014-09" db="EMBL/GenBank/DDBJ databases">
        <title>Sporocytophaga myxococcoides PG-01 genome sequencing.</title>
        <authorList>
            <person name="Liu L."/>
            <person name="Gao P.J."/>
            <person name="Chen G.J."/>
            <person name="Wang L.S."/>
        </authorList>
    </citation>
    <scope>NUCLEOTIDE SEQUENCE [LARGE SCALE GENOMIC DNA]</scope>
    <source>
        <strain evidence="7 8">PG-01</strain>
    </source>
</reference>
<evidence type="ECO:0000313" key="7">
    <source>
        <dbReference type="EMBL" id="GAL84965.1"/>
    </source>
</evidence>
<dbReference type="SUPFAM" id="SSF52283">
    <property type="entry name" value="Formate/glycerate dehydrogenase catalytic domain-like"/>
    <property type="match status" value="1"/>
</dbReference>
<evidence type="ECO:0000256" key="1">
    <source>
        <dbReference type="ARBA" id="ARBA00005854"/>
    </source>
</evidence>
<dbReference type="InterPro" id="IPR006139">
    <property type="entry name" value="D-isomer_2_OHA_DH_cat_dom"/>
</dbReference>
<feature type="domain" description="D-isomer specific 2-hydroxyacid dehydrogenase NAD-binding" evidence="6">
    <location>
        <begin position="66"/>
        <end position="247"/>
    </location>
</feature>
<keyword evidence="8" id="KW-1185">Reference proteome</keyword>
<accession>A0A098LDF7</accession>
<dbReference type="eggNOG" id="COG0111">
    <property type="taxonomic scope" value="Bacteria"/>
</dbReference>
<dbReference type="GO" id="GO:0051287">
    <property type="term" value="F:NAD binding"/>
    <property type="evidence" value="ECO:0007669"/>
    <property type="project" value="InterPro"/>
</dbReference>
<dbReference type="AlphaFoldDB" id="A0A098LDF7"/>
<dbReference type="GO" id="GO:0016616">
    <property type="term" value="F:oxidoreductase activity, acting on the CH-OH group of donors, NAD or NADP as acceptor"/>
    <property type="evidence" value="ECO:0007669"/>
    <property type="project" value="InterPro"/>
</dbReference>
<dbReference type="Pfam" id="PF00389">
    <property type="entry name" value="2-Hacid_dh"/>
    <property type="match status" value="1"/>
</dbReference>
<dbReference type="PANTHER" id="PTHR42789">
    <property type="entry name" value="D-ISOMER SPECIFIC 2-HYDROXYACID DEHYDROGENASE FAMILY PROTEIN (AFU_ORTHOLOGUE AFUA_6G10090)"/>
    <property type="match status" value="1"/>
</dbReference>
<name>A0A098LDF7_9BACT</name>